<comment type="caution">
    <text evidence="3">The sequence shown here is derived from an EMBL/GenBank/DDBJ whole genome shotgun (WGS) entry which is preliminary data.</text>
</comment>
<dbReference type="GO" id="GO:1901135">
    <property type="term" value="P:carbohydrate derivative metabolic process"/>
    <property type="evidence" value="ECO:0007669"/>
    <property type="project" value="InterPro"/>
</dbReference>
<dbReference type="InterPro" id="IPR000281">
    <property type="entry name" value="HTH_RpiR"/>
</dbReference>
<dbReference type="PANTHER" id="PTHR30514">
    <property type="entry name" value="GLUCOKINASE"/>
    <property type="match status" value="1"/>
</dbReference>
<evidence type="ECO:0000259" key="2">
    <source>
        <dbReference type="PROSITE" id="PS51464"/>
    </source>
</evidence>
<organism evidence="3 4">
    <name type="scientific">Sutcliffiella horikoshii</name>
    <dbReference type="NCBI Taxonomy" id="79883"/>
    <lineage>
        <taxon>Bacteria</taxon>
        <taxon>Bacillati</taxon>
        <taxon>Bacillota</taxon>
        <taxon>Bacilli</taxon>
        <taxon>Bacillales</taxon>
        <taxon>Bacillaceae</taxon>
        <taxon>Sutcliffiella</taxon>
    </lineage>
</organism>
<dbReference type="PROSITE" id="PS51071">
    <property type="entry name" value="HTH_RPIR"/>
    <property type="match status" value="1"/>
</dbReference>
<dbReference type="Gene3D" id="1.10.10.10">
    <property type="entry name" value="Winged helix-like DNA-binding domain superfamily/Winged helix DNA-binding domain"/>
    <property type="match status" value="1"/>
</dbReference>
<feature type="domain" description="SIS" evidence="2">
    <location>
        <begin position="99"/>
        <end position="238"/>
    </location>
</feature>
<dbReference type="InterPro" id="IPR009057">
    <property type="entry name" value="Homeodomain-like_sf"/>
</dbReference>
<dbReference type="GO" id="GO:0097367">
    <property type="term" value="F:carbohydrate derivative binding"/>
    <property type="evidence" value="ECO:0007669"/>
    <property type="project" value="InterPro"/>
</dbReference>
<dbReference type="OrthoDB" id="63027at2"/>
<dbReference type="SUPFAM" id="SSF46689">
    <property type="entry name" value="Homeodomain-like"/>
    <property type="match status" value="1"/>
</dbReference>
<evidence type="ECO:0000313" key="4">
    <source>
        <dbReference type="Proteomes" id="UP000324517"/>
    </source>
</evidence>
<dbReference type="InterPro" id="IPR001347">
    <property type="entry name" value="SIS_dom"/>
</dbReference>
<accession>A0A5D4T7D1</accession>
<dbReference type="Gene3D" id="3.40.50.10490">
    <property type="entry name" value="Glucose-6-phosphate isomerase like protein, domain 1"/>
    <property type="match status" value="1"/>
</dbReference>
<dbReference type="Proteomes" id="UP000324517">
    <property type="component" value="Unassembled WGS sequence"/>
</dbReference>
<dbReference type="PROSITE" id="PS51464">
    <property type="entry name" value="SIS"/>
    <property type="match status" value="1"/>
</dbReference>
<dbReference type="PANTHER" id="PTHR30514:SF1">
    <property type="entry name" value="HTH-TYPE TRANSCRIPTIONAL REGULATOR HEXR-RELATED"/>
    <property type="match status" value="1"/>
</dbReference>
<dbReference type="EMBL" id="VTET01000008">
    <property type="protein sequence ID" value="TYS69984.1"/>
    <property type="molecule type" value="Genomic_DNA"/>
</dbReference>
<feature type="domain" description="HTH rpiR-type" evidence="1">
    <location>
        <begin position="1"/>
        <end position="72"/>
    </location>
</feature>
<name>A0A5D4T7D1_9BACI</name>
<dbReference type="SUPFAM" id="SSF53697">
    <property type="entry name" value="SIS domain"/>
    <property type="match status" value="1"/>
</dbReference>
<dbReference type="AlphaFoldDB" id="A0A5D4T7D1"/>
<dbReference type="GO" id="GO:0003677">
    <property type="term" value="F:DNA binding"/>
    <property type="evidence" value="ECO:0007669"/>
    <property type="project" value="InterPro"/>
</dbReference>
<reference evidence="3 4" key="1">
    <citation type="submission" date="2019-08" db="EMBL/GenBank/DDBJ databases">
        <title>Bacillus genomes from the desert of Cuatro Cienegas, Coahuila.</title>
        <authorList>
            <person name="Olmedo-Alvarez G."/>
        </authorList>
    </citation>
    <scope>NUCLEOTIDE SEQUENCE [LARGE SCALE GENOMIC DNA]</scope>
    <source>
        <strain evidence="3 4">CH98b_3T</strain>
    </source>
</reference>
<dbReference type="InterPro" id="IPR046348">
    <property type="entry name" value="SIS_dom_sf"/>
</dbReference>
<evidence type="ECO:0000259" key="1">
    <source>
        <dbReference type="PROSITE" id="PS51071"/>
    </source>
</evidence>
<dbReference type="RefSeq" id="WP_148979893.1">
    <property type="nucleotide sequence ID" value="NZ_JBNILM010000006.1"/>
</dbReference>
<dbReference type="Pfam" id="PF01380">
    <property type="entry name" value="SIS"/>
    <property type="match status" value="1"/>
</dbReference>
<gene>
    <name evidence="3" type="ORF">FZC75_15180</name>
</gene>
<proteinExistence type="predicted"/>
<dbReference type="GO" id="GO:0003700">
    <property type="term" value="F:DNA-binding transcription factor activity"/>
    <property type="evidence" value="ECO:0007669"/>
    <property type="project" value="InterPro"/>
</dbReference>
<dbReference type="InterPro" id="IPR036388">
    <property type="entry name" value="WH-like_DNA-bd_sf"/>
</dbReference>
<protein>
    <submittedName>
        <fullName evidence="3">MurR/RpiR family transcriptional regulator</fullName>
    </submittedName>
</protein>
<dbReference type="InterPro" id="IPR047640">
    <property type="entry name" value="RpiR-like"/>
</dbReference>
<sequence>MLKVVTENLTKLEEEVHGKLSKIVLSNQKIKIIEAAEICGVSPSKVSKLVRKLGFDTFKQYKLYFSGQQINFEKPNKSNEIERLIRFLESFDDQIISDFVTIFERYNKIILFGLGPSFISAEYFAYKLATVSNKNVTVTQSEDFAERLTDESTLLIVFSVTGKFTSFDNLFNKAKENGSSVMLLLEEYVNTSDSMADYIFHLSKYNQDNSLQPFEKTRTIFFIFIEEIIAKLSELDKTRDI</sequence>
<evidence type="ECO:0000313" key="3">
    <source>
        <dbReference type="EMBL" id="TYS69984.1"/>
    </source>
</evidence>